<name>A0AA49GK46_9BACT</name>
<dbReference type="PROSITE" id="PS51257">
    <property type="entry name" value="PROKAR_LIPOPROTEIN"/>
    <property type="match status" value="1"/>
</dbReference>
<dbReference type="SUPFAM" id="SSF49299">
    <property type="entry name" value="PKD domain"/>
    <property type="match status" value="1"/>
</dbReference>
<dbReference type="Gene3D" id="2.60.40.10">
    <property type="entry name" value="Immunoglobulins"/>
    <property type="match status" value="1"/>
</dbReference>
<proteinExistence type="predicted"/>
<evidence type="ECO:0000313" key="2">
    <source>
        <dbReference type="EMBL" id="WKN34818.1"/>
    </source>
</evidence>
<dbReference type="EMBL" id="CP120682">
    <property type="protein sequence ID" value="WKN34818.1"/>
    <property type="molecule type" value="Genomic_DNA"/>
</dbReference>
<gene>
    <name evidence="2" type="ORF">K4G66_20810</name>
</gene>
<organism evidence="2">
    <name type="scientific">Roseihalotalea indica</name>
    <dbReference type="NCBI Taxonomy" id="2867963"/>
    <lineage>
        <taxon>Bacteria</taxon>
        <taxon>Pseudomonadati</taxon>
        <taxon>Bacteroidota</taxon>
        <taxon>Cytophagia</taxon>
        <taxon>Cytophagales</taxon>
        <taxon>Catalimonadaceae</taxon>
        <taxon>Roseihalotalea</taxon>
    </lineage>
</organism>
<dbReference type="InterPro" id="IPR013783">
    <property type="entry name" value="Ig-like_fold"/>
</dbReference>
<reference evidence="2" key="2">
    <citation type="journal article" date="2024" name="Antonie Van Leeuwenhoek">
        <title>Roseihalotalea indica gen. nov., sp. nov., a halophilic Bacteroidetes from mesopelagic Southwest Indian Ocean with higher carbohydrate metabolic potential.</title>
        <authorList>
            <person name="Chen B."/>
            <person name="Zhang M."/>
            <person name="Lin D."/>
            <person name="Ye J."/>
            <person name="Tang K."/>
        </authorList>
    </citation>
    <scope>NUCLEOTIDE SEQUENCE</scope>
    <source>
        <strain evidence="2">TK19036</strain>
    </source>
</reference>
<sequence>MRNLWVYFSLLTFFGFSVSCSDDPEATGSKACFDWIPATGKVGEPVQFSNCSEGAAEYAWSLDGEVFSTEAEHSYTFTQTGDYEVKL</sequence>
<dbReference type="InterPro" id="IPR035986">
    <property type="entry name" value="PKD_dom_sf"/>
</dbReference>
<evidence type="ECO:0000259" key="1">
    <source>
        <dbReference type="Pfam" id="PF16820"/>
    </source>
</evidence>
<protein>
    <submittedName>
        <fullName evidence="2">PKD-like domain-containing protein</fullName>
    </submittedName>
</protein>
<reference evidence="2" key="1">
    <citation type="journal article" date="2023" name="Comput. Struct. Biotechnol. J.">
        <title>Discovery of a novel marine Bacteroidetes with a rich repertoire of carbohydrate-active enzymes.</title>
        <authorList>
            <person name="Chen B."/>
            <person name="Liu G."/>
            <person name="Chen Q."/>
            <person name="Wang H."/>
            <person name="Liu L."/>
            <person name="Tang K."/>
        </authorList>
    </citation>
    <scope>NUCLEOTIDE SEQUENCE</scope>
    <source>
        <strain evidence="2">TK19036</strain>
    </source>
</reference>
<feature type="domain" description="Bacteroidetes PKD-like" evidence="1">
    <location>
        <begin position="55"/>
        <end position="87"/>
    </location>
</feature>
<accession>A0AA49GK46</accession>
<dbReference type="AlphaFoldDB" id="A0AA49GK46"/>
<dbReference type="Pfam" id="PF16820">
    <property type="entry name" value="PKD_3"/>
    <property type="match status" value="1"/>
</dbReference>
<dbReference type="InterPro" id="IPR041696">
    <property type="entry name" value="PKD_3"/>
</dbReference>